<dbReference type="SUPFAM" id="SSF52980">
    <property type="entry name" value="Restriction endonuclease-like"/>
    <property type="match status" value="1"/>
</dbReference>
<evidence type="ECO:0000256" key="6">
    <source>
        <dbReference type="ARBA" id="ARBA00029466"/>
    </source>
</evidence>
<dbReference type="CDD" id="cd00221">
    <property type="entry name" value="Vsr"/>
    <property type="match status" value="1"/>
</dbReference>
<evidence type="ECO:0000313" key="9">
    <source>
        <dbReference type="EMBL" id="MFC6150630.1"/>
    </source>
</evidence>
<feature type="compositionally biased region" description="Low complexity" evidence="7">
    <location>
        <begin position="15"/>
        <end position="25"/>
    </location>
</feature>
<dbReference type="Gene3D" id="3.40.960.10">
    <property type="entry name" value="VSR Endonuclease"/>
    <property type="match status" value="1"/>
</dbReference>
<dbReference type="EMBL" id="JBHSQL010000011">
    <property type="protein sequence ID" value="MFC6150630.1"/>
    <property type="molecule type" value="Genomic_DNA"/>
</dbReference>
<dbReference type="GO" id="GO:0004519">
    <property type="term" value="F:endonuclease activity"/>
    <property type="evidence" value="ECO:0007669"/>
    <property type="project" value="UniProtKB-KW"/>
</dbReference>
<name>A0ABW1QQP5_9ACTN</name>
<evidence type="ECO:0000256" key="4">
    <source>
        <dbReference type="ARBA" id="ARBA00022801"/>
    </source>
</evidence>
<evidence type="ECO:0000256" key="5">
    <source>
        <dbReference type="ARBA" id="ARBA00023204"/>
    </source>
</evidence>
<evidence type="ECO:0000256" key="7">
    <source>
        <dbReference type="SAM" id="MobiDB-lite"/>
    </source>
</evidence>
<dbReference type="Pfam" id="PF04480">
    <property type="entry name" value="DUF559"/>
    <property type="match status" value="1"/>
</dbReference>
<organism evidence="9 10">
    <name type="scientific">Mumia xiangluensis</name>
    <dbReference type="NCBI Taxonomy" id="1678900"/>
    <lineage>
        <taxon>Bacteria</taxon>
        <taxon>Bacillati</taxon>
        <taxon>Actinomycetota</taxon>
        <taxon>Actinomycetes</taxon>
        <taxon>Propionibacteriales</taxon>
        <taxon>Nocardioidaceae</taxon>
        <taxon>Mumia</taxon>
    </lineage>
</organism>
<evidence type="ECO:0000256" key="3">
    <source>
        <dbReference type="ARBA" id="ARBA00022763"/>
    </source>
</evidence>
<gene>
    <name evidence="9" type="ORF">ACFPYK_14615</name>
</gene>
<protein>
    <submittedName>
        <fullName evidence="9">Very short patch repair endonuclease</fullName>
    </submittedName>
</protein>
<feature type="region of interest" description="Disordered" evidence="7">
    <location>
        <begin position="1"/>
        <end position="25"/>
    </location>
</feature>
<comment type="caution">
    <text evidence="9">The sequence shown here is derived from an EMBL/GenBank/DDBJ whole genome shotgun (WGS) entry which is preliminary data.</text>
</comment>
<feature type="domain" description="DUF559" evidence="8">
    <location>
        <begin position="105"/>
        <end position="137"/>
    </location>
</feature>
<evidence type="ECO:0000313" key="10">
    <source>
        <dbReference type="Proteomes" id="UP001596097"/>
    </source>
</evidence>
<dbReference type="InterPro" id="IPR007569">
    <property type="entry name" value="DUF559"/>
</dbReference>
<evidence type="ECO:0000259" key="8">
    <source>
        <dbReference type="Pfam" id="PF04480"/>
    </source>
</evidence>
<dbReference type="NCBIfam" id="TIGR00632">
    <property type="entry name" value="vsr"/>
    <property type="match status" value="1"/>
</dbReference>
<dbReference type="InterPro" id="IPR004603">
    <property type="entry name" value="DNA_mismatch_endonuc_vsr"/>
</dbReference>
<keyword evidence="2 9" id="KW-0255">Endonuclease</keyword>
<keyword evidence="10" id="KW-1185">Reference proteome</keyword>
<keyword evidence="3" id="KW-0227">DNA damage</keyword>
<dbReference type="Proteomes" id="UP001596097">
    <property type="component" value="Unassembled WGS sequence"/>
</dbReference>
<proteinExistence type="inferred from homology"/>
<sequence length="146" mass="16361">MGEENPFHVPAHPGASSAAVSARMSRALRQDTKPELSLRRELHARGLRYRVAFPVPGNRRRSIDIAFTRMRLAVFVDGCFWHNCPIHGTSPTSNSGWWSTKLGANQRRDADTTRLLEEKGWTVLRFWEHEPPASAADTVLATLSAL</sequence>
<evidence type="ECO:0000256" key="1">
    <source>
        <dbReference type="ARBA" id="ARBA00022722"/>
    </source>
</evidence>
<keyword evidence="5" id="KW-0234">DNA repair</keyword>
<keyword evidence="4" id="KW-0378">Hydrolase</keyword>
<accession>A0ABW1QQP5</accession>
<evidence type="ECO:0000256" key="2">
    <source>
        <dbReference type="ARBA" id="ARBA00022759"/>
    </source>
</evidence>
<dbReference type="Pfam" id="PF03852">
    <property type="entry name" value="Vsr"/>
    <property type="match status" value="1"/>
</dbReference>
<keyword evidence="1" id="KW-0540">Nuclease</keyword>
<dbReference type="InterPro" id="IPR011335">
    <property type="entry name" value="Restrct_endonuc-II-like"/>
</dbReference>
<reference evidence="10" key="1">
    <citation type="journal article" date="2019" name="Int. J. Syst. Evol. Microbiol.">
        <title>The Global Catalogue of Microorganisms (GCM) 10K type strain sequencing project: providing services to taxonomists for standard genome sequencing and annotation.</title>
        <authorList>
            <consortium name="The Broad Institute Genomics Platform"/>
            <consortium name="The Broad Institute Genome Sequencing Center for Infectious Disease"/>
            <person name="Wu L."/>
            <person name="Ma J."/>
        </authorList>
    </citation>
    <scope>NUCLEOTIDE SEQUENCE [LARGE SCALE GENOMIC DNA]</scope>
    <source>
        <strain evidence="10">CGMCC 4.7198</strain>
    </source>
</reference>
<comment type="similarity">
    <text evidence="6">Belongs to the Vsr family.</text>
</comment>